<proteinExistence type="predicted"/>
<accession>A0A439CNP8</accession>
<dbReference type="EMBL" id="RYZI01000701">
    <property type="protein sequence ID" value="RWA03783.1"/>
    <property type="molecule type" value="Genomic_DNA"/>
</dbReference>
<name>A0A439CNP8_9PEZI</name>
<evidence type="ECO:0000313" key="1">
    <source>
        <dbReference type="EMBL" id="RWA03783.1"/>
    </source>
</evidence>
<keyword evidence="2" id="KW-1185">Reference proteome</keyword>
<gene>
    <name evidence="1" type="ORF">EKO27_g11319</name>
</gene>
<sequence>TIALSGSHRGTPRLVRHFSARQIAVHVKCLWSRGSMPAGAGDGAGVARGSKNPSIRLCDDVDMGSGAAQGTVVAGGGGGTVVVLTKPWA</sequence>
<organism evidence="1 2">
    <name type="scientific">Xylaria grammica</name>
    <dbReference type="NCBI Taxonomy" id="363999"/>
    <lineage>
        <taxon>Eukaryota</taxon>
        <taxon>Fungi</taxon>
        <taxon>Dikarya</taxon>
        <taxon>Ascomycota</taxon>
        <taxon>Pezizomycotina</taxon>
        <taxon>Sordariomycetes</taxon>
        <taxon>Xylariomycetidae</taxon>
        <taxon>Xylariales</taxon>
        <taxon>Xylariaceae</taxon>
        <taxon>Xylaria</taxon>
    </lineage>
</organism>
<feature type="non-terminal residue" evidence="1">
    <location>
        <position position="1"/>
    </location>
</feature>
<dbReference type="AlphaFoldDB" id="A0A439CNP8"/>
<protein>
    <submittedName>
        <fullName evidence="1">Uncharacterized protein</fullName>
    </submittedName>
</protein>
<dbReference type="Proteomes" id="UP000286045">
    <property type="component" value="Unassembled WGS sequence"/>
</dbReference>
<reference evidence="1 2" key="1">
    <citation type="submission" date="2018-12" db="EMBL/GenBank/DDBJ databases">
        <title>Draft genome sequence of Xylaria grammica IHI A82.</title>
        <authorList>
            <person name="Buettner E."/>
            <person name="Kellner H."/>
        </authorList>
    </citation>
    <scope>NUCLEOTIDE SEQUENCE [LARGE SCALE GENOMIC DNA]</scope>
    <source>
        <strain evidence="1 2">IHI A82</strain>
    </source>
</reference>
<evidence type="ECO:0000313" key="2">
    <source>
        <dbReference type="Proteomes" id="UP000286045"/>
    </source>
</evidence>
<comment type="caution">
    <text evidence="1">The sequence shown here is derived from an EMBL/GenBank/DDBJ whole genome shotgun (WGS) entry which is preliminary data.</text>
</comment>